<dbReference type="PANTHER" id="PTHR22800">
    <property type="entry name" value="C-TYPE LECTIN PROTEINS"/>
    <property type="match status" value="1"/>
</dbReference>
<dbReference type="GeneID" id="109378399"/>
<evidence type="ECO:0000256" key="1">
    <source>
        <dbReference type="SAM" id="Phobius"/>
    </source>
</evidence>
<evidence type="ECO:0000313" key="2">
    <source>
        <dbReference type="Proteomes" id="UP000694851"/>
    </source>
</evidence>
<dbReference type="InterPro" id="IPR050919">
    <property type="entry name" value="NKG2/CD94_NK_receptors"/>
</dbReference>
<dbReference type="AlphaFoldDB" id="A0A8B7QQQ6"/>
<evidence type="ECO:0000313" key="3">
    <source>
        <dbReference type="RefSeq" id="XP_019490340.1"/>
    </source>
</evidence>
<dbReference type="GO" id="GO:0002223">
    <property type="term" value="P:stimulatory C-type lectin receptor signaling pathway"/>
    <property type="evidence" value="ECO:0007669"/>
    <property type="project" value="TreeGrafter"/>
</dbReference>
<keyword evidence="1" id="KW-0812">Transmembrane</keyword>
<keyword evidence="1" id="KW-1133">Transmembrane helix</keyword>
<protein>
    <submittedName>
        <fullName evidence="3">NKG2-A/NKG2-B type II integral membrane protein-like isoform X2</fullName>
    </submittedName>
</protein>
<keyword evidence="2" id="KW-1185">Reference proteome</keyword>
<gene>
    <name evidence="3" type="primary">LOC109378399</name>
</gene>
<name>A0A8B7QQQ6_HIPAR</name>
<dbReference type="OrthoDB" id="10059571at2759"/>
<organism evidence="2 3">
    <name type="scientific">Hipposideros armiger</name>
    <name type="common">Great Himalayan leaf-nosed bat</name>
    <dbReference type="NCBI Taxonomy" id="186990"/>
    <lineage>
        <taxon>Eukaryota</taxon>
        <taxon>Metazoa</taxon>
        <taxon>Chordata</taxon>
        <taxon>Craniata</taxon>
        <taxon>Vertebrata</taxon>
        <taxon>Euteleostomi</taxon>
        <taxon>Mammalia</taxon>
        <taxon>Eutheria</taxon>
        <taxon>Laurasiatheria</taxon>
        <taxon>Chiroptera</taxon>
        <taxon>Yinpterochiroptera</taxon>
        <taxon>Rhinolophoidea</taxon>
        <taxon>Hipposideridae</taxon>
        <taxon>Hipposideros</taxon>
    </lineage>
</organism>
<accession>A0A8B7QQQ6</accession>
<sequence>MSNQTVTYAELNLAKGSRRQQIKPKDTKSSISVTEQEITYADVNLQNASQALQGSDKNYHCKDLPSPPEKLIAGVLGLVCLLLSTVVMITVISSLVIPEQSNSSTTRIEKGVDYIFQQLLLH</sequence>
<dbReference type="RefSeq" id="XP_019490340.1">
    <property type="nucleotide sequence ID" value="XM_019634795.1"/>
</dbReference>
<keyword evidence="1" id="KW-0472">Membrane</keyword>
<dbReference type="GO" id="GO:0045954">
    <property type="term" value="P:positive regulation of natural killer cell mediated cytotoxicity"/>
    <property type="evidence" value="ECO:0007669"/>
    <property type="project" value="TreeGrafter"/>
</dbReference>
<dbReference type="PANTHER" id="PTHR22800:SF242">
    <property type="entry name" value="NKG2-A_NKG2-B TYPE II INTEGRAL MEMBRANE PROTEIN"/>
    <property type="match status" value="1"/>
</dbReference>
<feature type="transmembrane region" description="Helical" evidence="1">
    <location>
        <begin position="72"/>
        <end position="97"/>
    </location>
</feature>
<proteinExistence type="predicted"/>
<dbReference type="Proteomes" id="UP000694851">
    <property type="component" value="Unplaced"/>
</dbReference>
<reference evidence="3" key="1">
    <citation type="submission" date="2025-08" db="UniProtKB">
        <authorList>
            <consortium name="RefSeq"/>
        </authorList>
    </citation>
    <scope>IDENTIFICATION</scope>
    <source>
        <tissue evidence="3">Muscle</tissue>
    </source>
</reference>